<dbReference type="InterPro" id="IPR020476">
    <property type="entry name" value="Nudix_hydrolase"/>
</dbReference>
<proteinExistence type="inferred from homology"/>
<name>A0A1M5T6K4_9CLOT</name>
<dbReference type="PRINTS" id="PR00502">
    <property type="entry name" value="NUDIXFAMILY"/>
</dbReference>
<dbReference type="InterPro" id="IPR000086">
    <property type="entry name" value="NUDIX_hydrolase_dom"/>
</dbReference>
<evidence type="ECO:0000259" key="4">
    <source>
        <dbReference type="PROSITE" id="PS51462"/>
    </source>
</evidence>
<evidence type="ECO:0000256" key="1">
    <source>
        <dbReference type="ARBA" id="ARBA00001946"/>
    </source>
</evidence>
<evidence type="ECO:0000313" key="6">
    <source>
        <dbReference type="Proteomes" id="UP000184526"/>
    </source>
</evidence>
<evidence type="ECO:0000256" key="2">
    <source>
        <dbReference type="ARBA" id="ARBA00022801"/>
    </source>
</evidence>
<feature type="domain" description="Nudix hydrolase" evidence="4">
    <location>
        <begin position="39"/>
        <end position="168"/>
    </location>
</feature>
<dbReference type="Gene3D" id="3.90.79.10">
    <property type="entry name" value="Nucleoside Triphosphate Pyrophosphohydrolase"/>
    <property type="match status" value="1"/>
</dbReference>
<dbReference type="PANTHER" id="PTHR11839:SF18">
    <property type="entry name" value="NUDIX HYDROLASE DOMAIN-CONTAINING PROTEIN"/>
    <property type="match status" value="1"/>
</dbReference>
<evidence type="ECO:0000313" key="5">
    <source>
        <dbReference type="EMBL" id="SHH45993.1"/>
    </source>
</evidence>
<dbReference type="Pfam" id="PF00293">
    <property type="entry name" value="NUDIX"/>
    <property type="match status" value="1"/>
</dbReference>
<reference evidence="5 6" key="1">
    <citation type="submission" date="2016-11" db="EMBL/GenBank/DDBJ databases">
        <authorList>
            <person name="Jaros S."/>
            <person name="Januszkiewicz K."/>
            <person name="Wedrychowicz H."/>
        </authorList>
    </citation>
    <scope>NUCLEOTIDE SEQUENCE [LARGE SCALE GENOMIC DNA]</scope>
    <source>
        <strain evidence="5 6">DSM 3089</strain>
    </source>
</reference>
<organism evidence="5 6">
    <name type="scientific">Clostridium collagenovorans DSM 3089</name>
    <dbReference type="NCBI Taxonomy" id="1121306"/>
    <lineage>
        <taxon>Bacteria</taxon>
        <taxon>Bacillati</taxon>
        <taxon>Bacillota</taxon>
        <taxon>Clostridia</taxon>
        <taxon>Eubacteriales</taxon>
        <taxon>Clostridiaceae</taxon>
        <taxon>Clostridium</taxon>
    </lineage>
</organism>
<dbReference type="InterPro" id="IPR020084">
    <property type="entry name" value="NUDIX_hydrolase_CS"/>
</dbReference>
<keyword evidence="2 3" id="KW-0378">Hydrolase</keyword>
<dbReference type="OrthoDB" id="9806150at2"/>
<keyword evidence="6" id="KW-1185">Reference proteome</keyword>
<comment type="cofactor">
    <cofactor evidence="1">
        <name>Mg(2+)</name>
        <dbReference type="ChEBI" id="CHEBI:18420"/>
    </cofactor>
</comment>
<dbReference type="SUPFAM" id="SSF55811">
    <property type="entry name" value="Nudix"/>
    <property type="match status" value="1"/>
</dbReference>
<dbReference type="GO" id="GO:0006753">
    <property type="term" value="P:nucleoside phosphate metabolic process"/>
    <property type="evidence" value="ECO:0007669"/>
    <property type="project" value="TreeGrafter"/>
</dbReference>
<accession>A0A1M5T6K4</accession>
<dbReference type="FunFam" id="3.90.79.10:FF:000024">
    <property type="entry name" value="ADP-ribose pyrophosphatase"/>
    <property type="match status" value="1"/>
</dbReference>
<sequence length="172" mass="19342">MNLYEKTIKEECVFKGKILDLRIQTVELPNGRTSTREIIKHPGAVAILAFKENGKLIVVQQYRKALEMELLEIPAGKLEYGEKPEDCAKRELEEETGFKSDNIEFLGKICTAPGFCDEVIHIFKATNLYEGKVGGDDDEFINLKEMSIDELKENIINGSVIDAKTISALAYL</sequence>
<dbReference type="PROSITE" id="PS00893">
    <property type="entry name" value="NUDIX_BOX"/>
    <property type="match status" value="1"/>
</dbReference>
<dbReference type="InterPro" id="IPR015797">
    <property type="entry name" value="NUDIX_hydrolase-like_dom_sf"/>
</dbReference>
<dbReference type="PANTHER" id="PTHR11839">
    <property type="entry name" value="UDP/ADP-SUGAR PYROPHOSPHATASE"/>
    <property type="match status" value="1"/>
</dbReference>
<dbReference type="AlphaFoldDB" id="A0A1M5T6K4"/>
<dbReference type="GO" id="GO:0019693">
    <property type="term" value="P:ribose phosphate metabolic process"/>
    <property type="evidence" value="ECO:0007669"/>
    <property type="project" value="TreeGrafter"/>
</dbReference>
<dbReference type="RefSeq" id="WP_072829614.1">
    <property type="nucleotide sequence ID" value="NZ_FQXP01000003.1"/>
</dbReference>
<comment type="similarity">
    <text evidence="3">Belongs to the Nudix hydrolase family.</text>
</comment>
<protein>
    <submittedName>
        <fullName evidence="5">ADP-ribose pyrophosphatase</fullName>
    </submittedName>
</protein>
<dbReference type="EMBL" id="FQXP01000003">
    <property type="protein sequence ID" value="SHH45993.1"/>
    <property type="molecule type" value="Genomic_DNA"/>
</dbReference>
<dbReference type="GO" id="GO:0005829">
    <property type="term" value="C:cytosol"/>
    <property type="evidence" value="ECO:0007669"/>
    <property type="project" value="TreeGrafter"/>
</dbReference>
<dbReference type="STRING" id="1121306.SAMN02745196_00443"/>
<dbReference type="CDD" id="cd03424">
    <property type="entry name" value="NUDIX_ADPRase_Nudt5_UGPPase_Nudt14"/>
    <property type="match status" value="1"/>
</dbReference>
<dbReference type="Proteomes" id="UP000184526">
    <property type="component" value="Unassembled WGS sequence"/>
</dbReference>
<gene>
    <name evidence="5" type="ORF">SAMN02745196_00443</name>
</gene>
<dbReference type="GO" id="GO:0016462">
    <property type="term" value="F:pyrophosphatase activity"/>
    <property type="evidence" value="ECO:0007669"/>
    <property type="project" value="UniProtKB-ARBA"/>
</dbReference>
<evidence type="ECO:0000256" key="3">
    <source>
        <dbReference type="RuleBase" id="RU003476"/>
    </source>
</evidence>
<dbReference type="PROSITE" id="PS51462">
    <property type="entry name" value="NUDIX"/>
    <property type="match status" value="1"/>
</dbReference>